<evidence type="ECO:0000256" key="1">
    <source>
        <dbReference type="SAM" id="MobiDB-lite"/>
    </source>
</evidence>
<feature type="region of interest" description="Disordered" evidence="1">
    <location>
        <begin position="1"/>
        <end position="46"/>
    </location>
</feature>
<dbReference type="AlphaFoldDB" id="T0QF06"/>
<feature type="compositionally biased region" description="Polar residues" evidence="1">
    <location>
        <begin position="34"/>
        <end position="45"/>
    </location>
</feature>
<accession>T0QF06</accession>
<dbReference type="GeneID" id="19951105"/>
<name>T0QF06_SAPDV</name>
<feature type="compositionally biased region" description="Basic and acidic residues" evidence="1">
    <location>
        <begin position="1"/>
        <end position="30"/>
    </location>
</feature>
<proteinExistence type="predicted"/>
<dbReference type="OrthoDB" id="10364446at2759"/>
<dbReference type="OMA" id="HVHNNTK"/>
<evidence type="ECO:0000313" key="2">
    <source>
        <dbReference type="EMBL" id="EQC32185.1"/>
    </source>
</evidence>
<dbReference type="Proteomes" id="UP000030762">
    <property type="component" value="Unassembled WGS sequence"/>
</dbReference>
<dbReference type="InParanoid" id="T0QF06"/>
<dbReference type="RefSeq" id="XP_008614587.1">
    <property type="nucleotide sequence ID" value="XM_008616365.1"/>
</dbReference>
<reference evidence="2 3" key="1">
    <citation type="submission" date="2012-04" db="EMBL/GenBank/DDBJ databases">
        <title>The Genome Sequence of Saprolegnia declina VS20.</title>
        <authorList>
            <consortium name="The Broad Institute Genome Sequencing Platform"/>
            <person name="Russ C."/>
            <person name="Nusbaum C."/>
            <person name="Tyler B."/>
            <person name="van West P."/>
            <person name="Dieguez-Uribeondo J."/>
            <person name="de Bruijn I."/>
            <person name="Tripathy S."/>
            <person name="Jiang R."/>
            <person name="Young S.K."/>
            <person name="Zeng Q."/>
            <person name="Gargeya S."/>
            <person name="Fitzgerald M."/>
            <person name="Haas B."/>
            <person name="Abouelleil A."/>
            <person name="Alvarado L."/>
            <person name="Arachchi H.M."/>
            <person name="Berlin A."/>
            <person name="Chapman S.B."/>
            <person name="Goldberg J."/>
            <person name="Griggs A."/>
            <person name="Gujja S."/>
            <person name="Hansen M."/>
            <person name="Howarth C."/>
            <person name="Imamovic A."/>
            <person name="Larimer J."/>
            <person name="McCowen C."/>
            <person name="Montmayeur A."/>
            <person name="Murphy C."/>
            <person name="Neiman D."/>
            <person name="Pearson M."/>
            <person name="Priest M."/>
            <person name="Roberts A."/>
            <person name="Saif S."/>
            <person name="Shea T."/>
            <person name="Sisk P."/>
            <person name="Sykes S."/>
            <person name="Wortman J."/>
            <person name="Nusbaum C."/>
            <person name="Birren B."/>
        </authorList>
    </citation>
    <scope>NUCLEOTIDE SEQUENCE [LARGE SCALE GENOMIC DNA]</scope>
    <source>
        <strain evidence="2 3">VS20</strain>
    </source>
</reference>
<protein>
    <submittedName>
        <fullName evidence="2">Uncharacterized protein</fullName>
    </submittedName>
</protein>
<dbReference type="VEuPathDB" id="FungiDB:SDRG_10378"/>
<gene>
    <name evidence="2" type="ORF">SDRG_10378</name>
</gene>
<evidence type="ECO:0000313" key="3">
    <source>
        <dbReference type="Proteomes" id="UP000030762"/>
    </source>
</evidence>
<sequence length="264" mass="30762">MSERSPELEDIRKQSVEDALRESHGRETKALDSAQGSKRSQLLSRQQHEMDYLKAYHQKKQSLLAQVQKGEDAALALEQEERTKETLRFDDNDWHALQIKHCDELEVLRARHADEKKRFLEANAAEITEQLAKHSPAQDQLDDRMQYDEKCLLSQHQRNKTHLSEKHAFQNEYALNRHARARAALKLKHKQEQAAFEKLEEEEAMIVARMQLQQREMHEAAHRGAMEALDEKQADEMARAKAASDVHEFVDQVYPGKTKLPRWA</sequence>
<keyword evidence="3" id="KW-1185">Reference proteome</keyword>
<organism evidence="2 3">
    <name type="scientific">Saprolegnia diclina (strain VS20)</name>
    <dbReference type="NCBI Taxonomy" id="1156394"/>
    <lineage>
        <taxon>Eukaryota</taxon>
        <taxon>Sar</taxon>
        <taxon>Stramenopiles</taxon>
        <taxon>Oomycota</taxon>
        <taxon>Saprolegniomycetes</taxon>
        <taxon>Saprolegniales</taxon>
        <taxon>Saprolegniaceae</taxon>
        <taxon>Saprolegnia</taxon>
    </lineage>
</organism>
<dbReference type="EMBL" id="JH767165">
    <property type="protein sequence ID" value="EQC32185.1"/>
    <property type="molecule type" value="Genomic_DNA"/>
</dbReference>